<accession>A0ABY2V574</accession>
<dbReference type="EMBL" id="VBUC01000007">
    <property type="protein sequence ID" value="TLT00492.1"/>
    <property type="molecule type" value="Genomic_DNA"/>
</dbReference>
<name>A0ABY2V574_9BACT</name>
<dbReference type="Proteomes" id="UP000305417">
    <property type="component" value="Unassembled WGS sequence"/>
</dbReference>
<organism evidence="1 2">
    <name type="scientific">Aliarcobacter cibarius</name>
    <dbReference type="NCBI Taxonomy" id="255507"/>
    <lineage>
        <taxon>Bacteria</taxon>
        <taxon>Pseudomonadati</taxon>
        <taxon>Campylobacterota</taxon>
        <taxon>Epsilonproteobacteria</taxon>
        <taxon>Campylobacterales</taxon>
        <taxon>Arcobacteraceae</taxon>
        <taxon>Aliarcobacter</taxon>
    </lineage>
</organism>
<dbReference type="RefSeq" id="WP_138108543.1">
    <property type="nucleotide sequence ID" value="NZ_CP043857.1"/>
</dbReference>
<reference evidence="1 2" key="1">
    <citation type="submission" date="2019-05" db="EMBL/GenBank/DDBJ databases">
        <title>Arcobacter cibarius and Arcobacter thereius providing challenges in identification an antibiotic susceptibility and Quinolone resistance.</title>
        <authorList>
            <person name="Busch A."/>
            <person name="Hanel I."/>
            <person name="Hotzel H."/>
            <person name="Tomaso H."/>
        </authorList>
    </citation>
    <scope>NUCLEOTIDE SEQUENCE [LARGE SCALE GENOMIC DNA]</scope>
    <source>
        <strain evidence="1 2">16CS0831-2</strain>
    </source>
</reference>
<gene>
    <name evidence="1" type="ORF">FE247_04280</name>
</gene>
<evidence type="ECO:0000313" key="2">
    <source>
        <dbReference type="Proteomes" id="UP000305417"/>
    </source>
</evidence>
<evidence type="ECO:0000313" key="1">
    <source>
        <dbReference type="EMBL" id="TLT00492.1"/>
    </source>
</evidence>
<protein>
    <submittedName>
        <fullName evidence="1">Uncharacterized protein</fullName>
    </submittedName>
</protein>
<sequence length="125" mass="14677">MKIFLMIFIIFSPIFAKDIKLENQEKIKSPKETKKNLVNSKQKIDEPKSMVFKDTPILNILEIKPSYAEEKYNLSNKYAPILKYNSGNENYDLDYKLGLEYELNEETGKLEKVKFDVETKFKGIN</sequence>
<keyword evidence="2" id="KW-1185">Reference proteome</keyword>
<proteinExistence type="predicted"/>
<comment type="caution">
    <text evidence="1">The sequence shown here is derived from an EMBL/GenBank/DDBJ whole genome shotgun (WGS) entry which is preliminary data.</text>
</comment>